<keyword evidence="2" id="KW-0456">Lyase</keyword>
<dbReference type="Pfam" id="PF00206">
    <property type="entry name" value="Lyase_1"/>
    <property type="match status" value="1"/>
</dbReference>
<sequence>MQAGSSIMPGKVNPVIPEMVTQASMRVIANDGAITMAAAHGEFELNAFTPLIADALLESLSLLERAATLFRTKCIELITPDEEQCKKLLEGSYAFAVLYVPDLGYDTVSRIIRENHGDAGKIRRALEREAQTSKTP</sequence>
<dbReference type="InterPro" id="IPR022761">
    <property type="entry name" value="Fumarate_lyase_N"/>
</dbReference>
<feature type="domain" description="Fumarate lyase N-terminal" evidence="1">
    <location>
        <begin position="2"/>
        <end position="28"/>
    </location>
</feature>
<dbReference type="EC" id="4.2.1.2" evidence="2"/>
<dbReference type="SUPFAM" id="SSF48557">
    <property type="entry name" value="L-aspartase-like"/>
    <property type="match status" value="1"/>
</dbReference>
<accession>A0A645IER2</accession>
<dbReference type="InterPro" id="IPR020557">
    <property type="entry name" value="Fumarate_lyase_CS"/>
</dbReference>
<evidence type="ECO:0000259" key="1">
    <source>
        <dbReference type="Pfam" id="PF00206"/>
    </source>
</evidence>
<dbReference type="PANTHER" id="PTHR42696:SF2">
    <property type="entry name" value="ASPARTATE AMMONIA-LYASE"/>
    <property type="match status" value="1"/>
</dbReference>
<protein>
    <submittedName>
        <fullName evidence="2">Fumarate hydratase class II</fullName>
        <ecNumber evidence="2">4.2.1.2</ecNumber>
    </submittedName>
</protein>
<proteinExistence type="predicted"/>
<gene>
    <name evidence="2" type="primary">fumC_24</name>
    <name evidence="2" type="ORF">SDC9_194393</name>
</gene>
<dbReference type="InterPro" id="IPR008948">
    <property type="entry name" value="L-Aspartase-like"/>
</dbReference>
<dbReference type="PANTHER" id="PTHR42696">
    <property type="entry name" value="ASPARTATE AMMONIA-LYASE"/>
    <property type="match status" value="1"/>
</dbReference>
<dbReference type="Gene3D" id="1.20.200.10">
    <property type="entry name" value="Fumarase/aspartase (Central domain)"/>
    <property type="match status" value="1"/>
</dbReference>
<evidence type="ECO:0000313" key="2">
    <source>
        <dbReference type="EMBL" id="MPN46794.1"/>
    </source>
</evidence>
<dbReference type="AlphaFoldDB" id="A0A645IER2"/>
<comment type="caution">
    <text evidence="2">The sequence shown here is derived from an EMBL/GenBank/DDBJ whole genome shotgun (WGS) entry which is preliminary data.</text>
</comment>
<dbReference type="GO" id="GO:0005829">
    <property type="term" value="C:cytosol"/>
    <property type="evidence" value="ECO:0007669"/>
    <property type="project" value="TreeGrafter"/>
</dbReference>
<name>A0A645IER2_9ZZZZ</name>
<dbReference type="EMBL" id="VSSQ01107759">
    <property type="protein sequence ID" value="MPN46794.1"/>
    <property type="molecule type" value="Genomic_DNA"/>
</dbReference>
<dbReference type="PROSITE" id="PS00163">
    <property type="entry name" value="FUMARATE_LYASES"/>
    <property type="match status" value="1"/>
</dbReference>
<dbReference type="GO" id="GO:0006531">
    <property type="term" value="P:aspartate metabolic process"/>
    <property type="evidence" value="ECO:0007669"/>
    <property type="project" value="TreeGrafter"/>
</dbReference>
<organism evidence="2">
    <name type="scientific">bioreactor metagenome</name>
    <dbReference type="NCBI Taxonomy" id="1076179"/>
    <lineage>
        <taxon>unclassified sequences</taxon>
        <taxon>metagenomes</taxon>
        <taxon>ecological metagenomes</taxon>
    </lineage>
</organism>
<reference evidence="2" key="1">
    <citation type="submission" date="2019-08" db="EMBL/GenBank/DDBJ databases">
        <authorList>
            <person name="Kucharzyk K."/>
            <person name="Murdoch R.W."/>
            <person name="Higgins S."/>
            <person name="Loffler F."/>
        </authorList>
    </citation>
    <scope>NUCLEOTIDE SEQUENCE</scope>
</reference>
<dbReference type="GO" id="GO:0004333">
    <property type="term" value="F:fumarate hydratase activity"/>
    <property type="evidence" value="ECO:0007669"/>
    <property type="project" value="UniProtKB-EC"/>
</dbReference>
<dbReference type="InterPro" id="IPR051546">
    <property type="entry name" value="Aspartate_Ammonia-Lyase"/>
</dbReference>
<dbReference type="GO" id="GO:0008797">
    <property type="term" value="F:aspartate ammonia-lyase activity"/>
    <property type="evidence" value="ECO:0007669"/>
    <property type="project" value="TreeGrafter"/>
</dbReference>